<comment type="caution">
    <text evidence="1">The sequence shown here is derived from an EMBL/GenBank/DDBJ whole genome shotgun (WGS) entry which is preliminary data.</text>
</comment>
<accession>A0A540LNP3</accession>
<dbReference type="Proteomes" id="UP000315295">
    <property type="component" value="Unassembled WGS sequence"/>
</dbReference>
<evidence type="ECO:0000313" key="1">
    <source>
        <dbReference type="EMBL" id="TQD87939.1"/>
    </source>
</evidence>
<name>A0A540LNP3_MALBA</name>
<organism evidence="1 2">
    <name type="scientific">Malus baccata</name>
    <name type="common">Siberian crab apple</name>
    <name type="synonym">Pyrus baccata</name>
    <dbReference type="NCBI Taxonomy" id="106549"/>
    <lineage>
        <taxon>Eukaryota</taxon>
        <taxon>Viridiplantae</taxon>
        <taxon>Streptophyta</taxon>
        <taxon>Embryophyta</taxon>
        <taxon>Tracheophyta</taxon>
        <taxon>Spermatophyta</taxon>
        <taxon>Magnoliopsida</taxon>
        <taxon>eudicotyledons</taxon>
        <taxon>Gunneridae</taxon>
        <taxon>Pentapetalae</taxon>
        <taxon>rosids</taxon>
        <taxon>fabids</taxon>
        <taxon>Rosales</taxon>
        <taxon>Rosaceae</taxon>
        <taxon>Amygdaloideae</taxon>
        <taxon>Maleae</taxon>
        <taxon>Malus</taxon>
    </lineage>
</organism>
<gene>
    <name evidence="1" type="ORF">C1H46_026503</name>
</gene>
<dbReference type="EMBL" id="VIEB01000520">
    <property type="protein sequence ID" value="TQD87939.1"/>
    <property type="molecule type" value="Genomic_DNA"/>
</dbReference>
<proteinExistence type="predicted"/>
<evidence type="ECO:0000313" key="2">
    <source>
        <dbReference type="Proteomes" id="UP000315295"/>
    </source>
</evidence>
<reference evidence="1 2" key="1">
    <citation type="journal article" date="2019" name="G3 (Bethesda)">
        <title>Sequencing of a Wild Apple (Malus baccata) Genome Unravels the Differences Between Cultivated and Wild Apple Species Regarding Disease Resistance and Cold Tolerance.</title>
        <authorList>
            <person name="Chen X."/>
        </authorList>
    </citation>
    <scope>NUCLEOTIDE SEQUENCE [LARGE SCALE GENOMIC DNA]</scope>
    <source>
        <strain evidence="2">cv. Shandingzi</strain>
        <tissue evidence="1">Leaves</tissue>
    </source>
</reference>
<sequence>MCHTLQGSCSVFQPWIKRRYGPIKKRTSIGCSQSHTLMSTQASTPSLAIPRSMVSLNFKHTHLILRVGKLRNLPTVYIEFVDVNVKKVAGFEQPIRACCGQGGEYNNQIYYGGKVMVDGKGMQRPFTVGELGWISLHSSS</sequence>
<dbReference type="AlphaFoldDB" id="A0A540LNP3"/>
<protein>
    <submittedName>
        <fullName evidence="1">Uncharacterized protein</fullName>
    </submittedName>
</protein>
<keyword evidence="2" id="KW-1185">Reference proteome</keyword>